<reference evidence="7" key="1">
    <citation type="journal article" date="2021" name="PeerJ">
        <title>Extensive microbial diversity within the chicken gut microbiome revealed by metagenomics and culture.</title>
        <authorList>
            <person name="Gilroy R."/>
            <person name="Ravi A."/>
            <person name="Getino M."/>
            <person name="Pursley I."/>
            <person name="Horton D.L."/>
            <person name="Alikhan N.F."/>
            <person name="Baker D."/>
            <person name="Gharbi K."/>
            <person name="Hall N."/>
            <person name="Watson M."/>
            <person name="Adriaenssens E.M."/>
            <person name="Foster-Nyarko E."/>
            <person name="Jarju S."/>
            <person name="Secka A."/>
            <person name="Antonio M."/>
            <person name="Oren A."/>
            <person name="Chaudhuri R.R."/>
            <person name="La Ragione R."/>
            <person name="Hildebrand F."/>
            <person name="Pallen M.J."/>
        </authorList>
    </citation>
    <scope>NUCLEOTIDE SEQUENCE</scope>
    <source>
        <strain evidence="7">CHK179-7159</strain>
    </source>
</reference>
<dbReference type="GO" id="GO:0032259">
    <property type="term" value="P:methylation"/>
    <property type="evidence" value="ECO:0007669"/>
    <property type="project" value="UniProtKB-KW"/>
</dbReference>
<dbReference type="PRINTS" id="PR00507">
    <property type="entry name" value="N12N6MTFRASE"/>
</dbReference>
<evidence type="ECO:0000256" key="3">
    <source>
        <dbReference type="ARBA" id="ARBA00022679"/>
    </source>
</evidence>
<feature type="domain" description="Type II methyltransferase M.TaqI-like" evidence="6">
    <location>
        <begin position="76"/>
        <end position="185"/>
    </location>
</feature>
<organism evidence="7 8">
    <name type="scientific">Candidatus Eisenbergiella merdipullorum</name>
    <dbReference type="NCBI Taxonomy" id="2838553"/>
    <lineage>
        <taxon>Bacteria</taxon>
        <taxon>Bacillati</taxon>
        <taxon>Bacillota</taxon>
        <taxon>Clostridia</taxon>
        <taxon>Lachnospirales</taxon>
        <taxon>Lachnospiraceae</taxon>
        <taxon>Eisenbergiella</taxon>
    </lineage>
</organism>
<evidence type="ECO:0000256" key="2">
    <source>
        <dbReference type="ARBA" id="ARBA00022603"/>
    </source>
</evidence>
<dbReference type="GO" id="GO:0006304">
    <property type="term" value="P:DNA modification"/>
    <property type="evidence" value="ECO:0007669"/>
    <property type="project" value="InterPro"/>
</dbReference>
<dbReference type="GO" id="GO:0003676">
    <property type="term" value="F:nucleic acid binding"/>
    <property type="evidence" value="ECO:0007669"/>
    <property type="project" value="InterPro"/>
</dbReference>
<keyword evidence="4" id="KW-0949">S-adenosyl-L-methionine</keyword>
<gene>
    <name evidence="7" type="ORF">H9717_07105</name>
</gene>
<dbReference type="EMBL" id="DWYY01000074">
    <property type="protein sequence ID" value="HJA92871.1"/>
    <property type="molecule type" value="Genomic_DNA"/>
</dbReference>
<name>A0A9D2I3Z9_9FIRM</name>
<keyword evidence="3" id="KW-0808">Transferase</keyword>
<reference evidence="7" key="2">
    <citation type="submission" date="2021-04" db="EMBL/GenBank/DDBJ databases">
        <authorList>
            <person name="Gilroy R."/>
        </authorList>
    </citation>
    <scope>NUCLEOTIDE SEQUENCE</scope>
    <source>
        <strain evidence="7">CHK179-7159</strain>
    </source>
</reference>
<dbReference type="CDD" id="cd02440">
    <property type="entry name" value="AdoMet_MTases"/>
    <property type="match status" value="1"/>
</dbReference>
<comment type="catalytic activity">
    <reaction evidence="5">
        <text>a 2'-deoxyadenosine in DNA + S-adenosyl-L-methionine = an N(6)-methyl-2'-deoxyadenosine in DNA + S-adenosyl-L-homocysteine + H(+)</text>
        <dbReference type="Rhea" id="RHEA:15197"/>
        <dbReference type="Rhea" id="RHEA-COMP:12418"/>
        <dbReference type="Rhea" id="RHEA-COMP:12419"/>
        <dbReference type="ChEBI" id="CHEBI:15378"/>
        <dbReference type="ChEBI" id="CHEBI:57856"/>
        <dbReference type="ChEBI" id="CHEBI:59789"/>
        <dbReference type="ChEBI" id="CHEBI:90615"/>
        <dbReference type="ChEBI" id="CHEBI:90616"/>
        <dbReference type="EC" id="2.1.1.72"/>
    </reaction>
</comment>
<dbReference type="Pfam" id="PF07669">
    <property type="entry name" value="Eco57I"/>
    <property type="match status" value="1"/>
</dbReference>
<accession>A0A9D2I3Z9</accession>
<proteinExistence type="predicted"/>
<evidence type="ECO:0000256" key="1">
    <source>
        <dbReference type="ARBA" id="ARBA00011900"/>
    </source>
</evidence>
<sequence>MTDSLCSYYTNSQNITAYMAAKLAVADNDIILEPSAGEGIFIDKVMETGKRVQVDALDIDSKAAAFLKKKYENNGAVVVRKTDTLFDEQLDIYSSSGHYSKVIGNPPYGAWQDYEKRKALKKKYAGQYVKETYSLFLLRCLSVLKMHGRLSFIIPDTYLFLNMHARLREVLFRNAKIDEILIFPSRFFPGVSFGYSNLSIITLERCGEKEALNNAFKIIQGFKSSSELTLLLQNSNKLPEHLRVFHFKQGDLLSDKLCRVRLAETKTLTILSDNAKKLGDAADVVTGFYTGDNLHFIKAADKKVKGSKNYEIVDPGQVSHCTSLYGIPDVKEGYVPYIKSASARRYVRQRDEWFVRWDKGAIDFYHSNQKSRFQNSAFYFKTGIGIPMVKSSTIRAFLMEGHVFDQSIVGIFPKDRSMLYYLLALMNSDVINTFIHVINPTANNSANYVKQLPYMEPDKKLLMKINDKVREVISLERSEAYDKADSLHKEINSIIGQIYEEGNTPVSLKRGSRSEEIL</sequence>
<dbReference type="Gene3D" id="3.40.50.150">
    <property type="entry name" value="Vaccinia Virus protein VP39"/>
    <property type="match status" value="1"/>
</dbReference>
<dbReference type="PROSITE" id="PS00092">
    <property type="entry name" value="N6_MTASE"/>
    <property type="match status" value="1"/>
</dbReference>
<comment type="caution">
    <text evidence="7">The sequence shown here is derived from an EMBL/GenBank/DDBJ whole genome shotgun (WGS) entry which is preliminary data.</text>
</comment>
<protein>
    <recommendedName>
        <fullName evidence="1">site-specific DNA-methyltransferase (adenine-specific)</fullName>
        <ecNumber evidence="1">2.1.1.72</ecNumber>
    </recommendedName>
</protein>
<dbReference type="SUPFAM" id="SSF53335">
    <property type="entry name" value="S-adenosyl-L-methionine-dependent methyltransferases"/>
    <property type="match status" value="1"/>
</dbReference>
<dbReference type="InterPro" id="IPR002052">
    <property type="entry name" value="DNA_methylase_N6_adenine_CS"/>
</dbReference>
<dbReference type="EC" id="2.1.1.72" evidence="1"/>
<dbReference type="InterPro" id="IPR029063">
    <property type="entry name" value="SAM-dependent_MTases_sf"/>
</dbReference>
<evidence type="ECO:0000256" key="4">
    <source>
        <dbReference type="ARBA" id="ARBA00022691"/>
    </source>
</evidence>
<evidence type="ECO:0000313" key="8">
    <source>
        <dbReference type="Proteomes" id="UP000886858"/>
    </source>
</evidence>
<dbReference type="PANTHER" id="PTHR33841">
    <property type="entry name" value="DNA METHYLTRANSFERASE YEEA-RELATED"/>
    <property type="match status" value="1"/>
</dbReference>
<dbReference type="InterPro" id="IPR050953">
    <property type="entry name" value="N4_N6_ade-DNA_methylase"/>
</dbReference>
<dbReference type="PANTHER" id="PTHR33841:SF1">
    <property type="entry name" value="DNA METHYLTRANSFERASE A"/>
    <property type="match status" value="1"/>
</dbReference>
<evidence type="ECO:0000256" key="5">
    <source>
        <dbReference type="ARBA" id="ARBA00047942"/>
    </source>
</evidence>
<dbReference type="InterPro" id="IPR011639">
    <property type="entry name" value="MethylTrfase_TaqI-like_dom"/>
</dbReference>
<evidence type="ECO:0000313" key="7">
    <source>
        <dbReference type="EMBL" id="HJA92871.1"/>
    </source>
</evidence>
<keyword evidence="2 7" id="KW-0489">Methyltransferase</keyword>
<evidence type="ECO:0000259" key="6">
    <source>
        <dbReference type="Pfam" id="PF07669"/>
    </source>
</evidence>
<dbReference type="AlphaFoldDB" id="A0A9D2I3Z9"/>
<dbReference type="Proteomes" id="UP000886858">
    <property type="component" value="Unassembled WGS sequence"/>
</dbReference>
<dbReference type="GO" id="GO:0009007">
    <property type="term" value="F:site-specific DNA-methyltransferase (adenine-specific) activity"/>
    <property type="evidence" value="ECO:0007669"/>
    <property type="project" value="UniProtKB-EC"/>
</dbReference>